<dbReference type="Pfam" id="PF01040">
    <property type="entry name" value="UbiA"/>
    <property type="match status" value="1"/>
</dbReference>
<comment type="caution">
    <text evidence="10">The sequence shown here is derived from an EMBL/GenBank/DDBJ whole genome shotgun (WGS) entry which is preliminary data.</text>
</comment>
<comment type="miscellaneous">
    <text evidence="9">Carbon 2 of the heme B porphyrin ring is defined according to the Fischer nomenclature.</text>
</comment>
<comment type="similarity">
    <text evidence="9">Belongs to the UbiA prenyltransferase family. Protoheme IX farnesyltransferase subfamily.</text>
</comment>
<dbReference type="EC" id="2.5.1.141" evidence="9"/>
<dbReference type="HAMAP" id="MF_00154">
    <property type="entry name" value="CyoE_CtaB"/>
    <property type="match status" value="1"/>
</dbReference>
<keyword evidence="6 9" id="KW-0350">Heme biosynthesis</keyword>
<keyword evidence="2 9" id="KW-1003">Cell membrane</keyword>
<keyword evidence="5 9" id="KW-1133">Transmembrane helix</keyword>
<evidence type="ECO:0000256" key="5">
    <source>
        <dbReference type="ARBA" id="ARBA00022989"/>
    </source>
</evidence>
<evidence type="ECO:0000313" key="11">
    <source>
        <dbReference type="Proteomes" id="UP000823934"/>
    </source>
</evidence>
<dbReference type="CDD" id="cd13957">
    <property type="entry name" value="PT_UbiA_Cox10"/>
    <property type="match status" value="1"/>
</dbReference>
<evidence type="ECO:0000256" key="8">
    <source>
        <dbReference type="ARBA" id="ARBA00047690"/>
    </source>
</evidence>
<keyword evidence="4 9" id="KW-0812">Transmembrane</keyword>
<gene>
    <name evidence="9 10" type="primary">cyoE</name>
    <name evidence="10" type="ORF">H9889_03070</name>
</gene>
<evidence type="ECO:0000256" key="1">
    <source>
        <dbReference type="ARBA" id="ARBA00004141"/>
    </source>
</evidence>
<comment type="pathway">
    <text evidence="9">Porphyrin-containing compound metabolism; heme O biosynthesis; heme O from protoheme: step 1/1.</text>
</comment>
<dbReference type="InterPro" id="IPR044878">
    <property type="entry name" value="UbiA_sf"/>
</dbReference>
<proteinExistence type="inferred from homology"/>
<feature type="transmembrane region" description="Helical" evidence="9">
    <location>
        <begin position="162"/>
        <end position="184"/>
    </location>
</feature>
<evidence type="ECO:0000256" key="7">
    <source>
        <dbReference type="ARBA" id="ARBA00023136"/>
    </source>
</evidence>
<evidence type="ECO:0000256" key="9">
    <source>
        <dbReference type="HAMAP-Rule" id="MF_00154"/>
    </source>
</evidence>
<keyword evidence="3 9" id="KW-0808">Transferase</keyword>
<comment type="subcellular location">
    <subcellularLocation>
        <location evidence="9">Cell membrane</location>
        <topology evidence="9">Multi-pass membrane protein</topology>
    </subcellularLocation>
    <subcellularLocation>
        <location evidence="1">Membrane</location>
        <topology evidence="1">Multi-pass membrane protein</topology>
    </subcellularLocation>
</comment>
<dbReference type="InterPro" id="IPR006369">
    <property type="entry name" value="Protohaem_IX_farnesylTrfase"/>
</dbReference>
<reference evidence="10" key="1">
    <citation type="journal article" date="2021" name="PeerJ">
        <title>Extensive microbial diversity within the chicken gut microbiome revealed by metagenomics and culture.</title>
        <authorList>
            <person name="Gilroy R."/>
            <person name="Ravi A."/>
            <person name="Getino M."/>
            <person name="Pursley I."/>
            <person name="Horton D.L."/>
            <person name="Alikhan N.F."/>
            <person name="Baker D."/>
            <person name="Gharbi K."/>
            <person name="Hall N."/>
            <person name="Watson M."/>
            <person name="Adriaenssens E.M."/>
            <person name="Foster-Nyarko E."/>
            <person name="Jarju S."/>
            <person name="Secka A."/>
            <person name="Antonio M."/>
            <person name="Oren A."/>
            <person name="Chaudhuri R.R."/>
            <person name="La Ragione R."/>
            <person name="Hildebrand F."/>
            <person name="Pallen M.J."/>
        </authorList>
    </citation>
    <scope>NUCLEOTIDE SEQUENCE</scope>
    <source>
        <strain evidence="10">CHK160-9182</strain>
    </source>
</reference>
<evidence type="ECO:0000256" key="6">
    <source>
        <dbReference type="ARBA" id="ARBA00023133"/>
    </source>
</evidence>
<protein>
    <recommendedName>
        <fullName evidence="9">Protoheme IX farnesyltransferase</fullName>
        <ecNumber evidence="9">2.5.1.141</ecNumber>
    </recommendedName>
    <alternativeName>
        <fullName evidence="9">Heme B farnesyltransferase</fullName>
    </alternativeName>
    <alternativeName>
        <fullName evidence="9">Heme O synthase</fullName>
    </alternativeName>
</protein>
<sequence length="289" mass="31991">MSPFLKLIKHGIILGNLVPVIAGFILALTPQNSSTISALLFAIIGTLFVIASATITNNIIDRDIDEVMRRTQNRPLVNGDISLACATILALVFALLGFGILYLQVNILAGNIALIGFIDYVILYSLLFKRHSTLSILVGSISGATPPLIGYVAASNQLSWDILYLFIIFASWQIAHSYAIAMYREQDYSAANIPMPSRFFSLKMNQCRVVGYILLMLIATIFLVWQSFNFIILQLLTVIFITSWLLSAIKPIHIAPERWGKKQFINSLGIIMGLCTLIMIDHGLPLLFA</sequence>
<dbReference type="PANTHER" id="PTHR43448">
    <property type="entry name" value="PROTOHEME IX FARNESYLTRANSFERASE, MITOCHONDRIAL"/>
    <property type="match status" value="1"/>
</dbReference>
<dbReference type="GO" id="GO:0048034">
    <property type="term" value="P:heme O biosynthetic process"/>
    <property type="evidence" value="ECO:0007669"/>
    <property type="project" value="UniProtKB-UniRule"/>
</dbReference>
<accession>A0A9D1Q479</accession>
<feature type="transmembrane region" description="Helical" evidence="9">
    <location>
        <begin position="134"/>
        <end position="156"/>
    </location>
</feature>
<dbReference type="NCBIfam" id="TIGR01473">
    <property type="entry name" value="cyoE_ctaB"/>
    <property type="match status" value="1"/>
</dbReference>
<dbReference type="PANTHER" id="PTHR43448:SF2">
    <property type="entry name" value="PROTOHEME IX FARNESYLTRANSFERASE, MITOCHONDRIAL"/>
    <property type="match status" value="1"/>
</dbReference>
<feature type="transmembrane region" description="Helical" evidence="9">
    <location>
        <begin position="264"/>
        <end position="288"/>
    </location>
</feature>
<dbReference type="InterPro" id="IPR000537">
    <property type="entry name" value="UbiA_prenyltransferase"/>
</dbReference>
<dbReference type="EMBL" id="DXHP01000070">
    <property type="protein sequence ID" value="HIW06292.1"/>
    <property type="molecule type" value="Genomic_DNA"/>
</dbReference>
<reference evidence="10" key="2">
    <citation type="submission" date="2021-04" db="EMBL/GenBank/DDBJ databases">
        <authorList>
            <person name="Gilroy R."/>
        </authorList>
    </citation>
    <scope>NUCLEOTIDE SEQUENCE</scope>
    <source>
        <strain evidence="10">CHK160-9182</strain>
    </source>
</reference>
<dbReference type="GO" id="GO:0005886">
    <property type="term" value="C:plasma membrane"/>
    <property type="evidence" value="ECO:0007669"/>
    <property type="project" value="UniProtKB-SubCell"/>
</dbReference>
<keyword evidence="7 9" id="KW-0472">Membrane</keyword>
<dbReference type="Gene3D" id="1.10.357.140">
    <property type="entry name" value="UbiA prenyltransferase"/>
    <property type="match status" value="1"/>
</dbReference>
<feature type="transmembrane region" description="Helical" evidence="9">
    <location>
        <begin position="12"/>
        <end position="30"/>
    </location>
</feature>
<feature type="transmembrane region" description="Helical" evidence="9">
    <location>
        <begin position="108"/>
        <end position="127"/>
    </location>
</feature>
<comment type="function">
    <text evidence="9">Converts heme B (protoheme IX) to heme O by substitution of the vinyl group on carbon 2 of heme B porphyrin ring with a hydroxyethyl farnesyl side group.</text>
</comment>
<dbReference type="AlphaFoldDB" id="A0A9D1Q479"/>
<evidence type="ECO:0000313" key="10">
    <source>
        <dbReference type="EMBL" id="HIW06292.1"/>
    </source>
</evidence>
<name>A0A9D1Q479_9GAMM</name>
<feature type="transmembrane region" description="Helical" evidence="9">
    <location>
        <begin position="231"/>
        <end position="252"/>
    </location>
</feature>
<dbReference type="InterPro" id="IPR030470">
    <property type="entry name" value="UbiA_prenylTrfase_CS"/>
</dbReference>
<feature type="transmembrane region" description="Helical" evidence="9">
    <location>
        <begin position="81"/>
        <end position="102"/>
    </location>
</feature>
<dbReference type="Proteomes" id="UP000823934">
    <property type="component" value="Unassembled WGS sequence"/>
</dbReference>
<comment type="catalytic activity">
    <reaction evidence="8 9">
        <text>heme b + (2E,6E)-farnesyl diphosphate + H2O = Fe(II)-heme o + diphosphate</text>
        <dbReference type="Rhea" id="RHEA:28070"/>
        <dbReference type="ChEBI" id="CHEBI:15377"/>
        <dbReference type="ChEBI" id="CHEBI:33019"/>
        <dbReference type="ChEBI" id="CHEBI:60344"/>
        <dbReference type="ChEBI" id="CHEBI:60530"/>
        <dbReference type="ChEBI" id="CHEBI:175763"/>
        <dbReference type="EC" id="2.5.1.141"/>
    </reaction>
</comment>
<dbReference type="PROSITE" id="PS00943">
    <property type="entry name" value="UBIA"/>
    <property type="match status" value="1"/>
</dbReference>
<evidence type="ECO:0000256" key="3">
    <source>
        <dbReference type="ARBA" id="ARBA00022679"/>
    </source>
</evidence>
<feature type="transmembrane region" description="Helical" evidence="9">
    <location>
        <begin position="205"/>
        <end position="225"/>
    </location>
</feature>
<evidence type="ECO:0000256" key="4">
    <source>
        <dbReference type="ARBA" id="ARBA00022692"/>
    </source>
</evidence>
<feature type="transmembrane region" description="Helical" evidence="9">
    <location>
        <begin position="36"/>
        <end position="60"/>
    </location>
</feature>
<dbReference type="GO" id="GO:0008495">
    <property type="term" value="F:protoheme IX farnesyltransferase activity"/>
    <property type="evidence" value="ECO:0007669"/>
    <property type="project" value="UniProtKB-UniRule"/>
</dbReference>
<organism evidence="10 11">
    <name type="scientific">Candidatus Ignatzschineria merdigallinarum</name>
    <dbReference type="NCBI Taxonomy" id="2838621"/>
    <lineage>
        <taxon>Bacteria</taxon>
        <taxon>Pseudomonadati</taxon>
        <taxon>Pseudomonadota</taxon>
        <taxon>Gammaproteobacteria</taxon>
        <taxon>Cardiobacteriales</taxon>
        <taxon>Ignatzschineriaceae</taxon>
        <taxon>Ignatzschineria</taxon>
    </lineage>
</organism>
<evidence type="ECO:0000256" key="2">
    <source>
        <dbReference type="ARBA" id="ARBA00022475"/>
    </source>
</evidence>